<evidence type="ECO:0000313" key="3">
    <source>
        <dbReference type="Proteomes" id="UP000539175"/>
    </source>
</evidence>
<sequence>MDDIDTNCIDHVVLTLLHLKPHDDGRTWMSFDWDAMNHLHEKGFITDPIGKAKSVMVTAAGQPRAEELFHELFTRAI</sequence>
<proteinExistence type="predicted"/>
<feature type="domain" description="DUF6429" evidence="1">
    <location>
        <begin position="5"/>
        <end position="75"/>
    </location>
</feature>
<protein>
    <recommendedName>
        <fullName evidence="1">DUF6429 domain-containing protein</fullName>
    </recommendedName>
</protein>
<dbReference type="RefSeq" id="WP_184798585.1">
    <property type="nucleotide sequence ID" value="NZ_JACIIZ010000003.1"/>
</dbReference>
<name>A0A7X0EC32_9PROT</name>
<reference evidence="2 3" key="1">
    <citation type="submission" date="2020-08" db="EMBL/GenBank/DDBJ databases">
        <title>Genomic Encyclopedia of Type Strains, Phase IV (KMG-IV): sequencing the most valuable type-strain genomes for metagenomic binning, comparative biology and taxonomic classification.</title>
        <authorList>
            <person name="Goeker M."/>
        </authorList>
    </citation>
    <scope>NUCLEOTIDE SEQUENCE [LARGE SCALE GENOMIC DNA]</scope>
    <source>
        <strain evidence="2 3">DSM 22198</strain>
    </source>
</reference>
<keyword evidence="3" id="KW-1185">Reference proteome</keyword>
<gene>
    <name evidence="2" type="ORF">FHS74_001270</name>
</gene>
<dbReference type="EMBL" id="JACIIZ010000003">
    <property type="protein sequence ID" value="MBB6250725.1"/>
    <property type="molecule type" value="Genomic_DNA"/>
</dbReference>
<comment type="caution">
    <text evidence="2">The sequence shown here is derived from an EMBL/GenBank/DDBJ whole genome shotgun (WGS) entry which is preliminary data.</text>
</comment>
<organism evidence="2 3">
    <name type="scientific">Nitrospirillum iridis</name>
    <dbReference type="NCBI Taxonomy" id="765888"/>
    <lineage>
        <taxon>Bacteria</taxon>
        <taxon>Pseudomonadati</taxon>
        <taxon>Pseudomonadota</taxon>
        <taxon>Alphaproteobacteria</taxon>
        <taxon>Rhodospirillales</taxon>
        <taxon>Azospirillaceae</taxon>
        <taxon>Nitrospirillum</taxon>
    </lineage>
</organism>
<evidence type="ECO:0000313" key="2">
    <source>
        <dbReference type="EMBL" id="MBB6250725.1"/>
    </source>
</evidence>
<dbReference type="InterPro" id="IPR045489">
    <property type="entry name" value="DUF6429"/>
</dbReference>
<dbReference type="Proteomes" id="UP000539175">
    <property type="component" value="Unassembled WGS sequence"/>
</dbReference>
<dbReference type="AlphaFoldDB" id="A0A7X0EC32"/>
<dbReference type="Pfam" id="PF20008">
    <property type="entry name" value="DUF6429"/>
    <property type="match status" value="1"/>
</dbReference>
<accession>A0A7X0EC32</accession>
<evidence type="ECO:0000259" key="1">
    <source>
        <dbReference type="Pfam" id="PF20008"/>
    </source>
</evidence>